<dbReference type="EMBL" id="CCYD01000109">
    <property type="protein sequence ID" value="CEG36133.1"/>
    <property type="molecule type" value="Genomic_DNA"/>
</dbReference>
<proteinExistence type="predicted"/>
<keyword evidence="2" id="KW-1185">Reference proteome</keyword>
<accession>A0A0P1A7G6</accession>
<sequence length="65" mass="7267">MGTLLNGTNSPHTKALHFRKKLLTGQFVDAKKKTADLSASRFHCLRAQNGYAVQSGYQFIRVKCI</sequence>
<name>A0A0P1A7G6_PLAHL</name>
<evidence type="ECO:0000313" key="2">
    <source>
        <dbReference type="Proteomes" id="UP000054928"/>
    </source>
</evidence>
<dbReference type="Proteomes" id="UP000054928">
    <property type="component" value="Unassembled WGS sequence"/>
</dbReference>
<dbReference type="AlphaFoldDB" id="A0A0P1A7G6"/>
<dbReference type="GeneID" id="36395506"/>
<reference evidence="2" key="1">
    <citation type="submission" date="2014-09" db="EMBL/GenBank/DDBJ databases">
        <authorList>
            <person name="Sharma Rahul"/>
            <person name="Thines Marco"/>
        </authorList>
    </citation>
    <scope>NUCLEOTIDE SEQUENCE [LARGE SCALE GENOMIC DNA]</scope>
</reference>
<protein>
    <submittedName>
        <fullName evidence="1">Uncharacterized protein</fullName>
    </submittedName>
</protein>
<evidence type="ECO:0000313" key="1">
    <source>
        <dbReference type="EMBL" id="CEG36133.1"/>
    </source>
</evidence>
<organism evidence="1 2">
    <name type="scientific">Plasmopara halstedii</name>
    <name type="common">Downy mildew of sunflower</name>
    <dbReference type="NCBI Taxonomy" id="4781"/>
    <lineage>
        <taxon>Eukaryota</taxon>
        <taxon>Sar</taxon>
        <taxon>Stramenopiles</taxon>
        <taxon>Oomycota</taxon>
        <taxon>Peronosporomycetes</taxon>
        <taxon>Peronosporales</taxon>
        <taxon>Peronosporaceae</taxon>
        <taxon>Plasmopara</taxon>
    </lineage>
</organism>
<dbReference type="RefSeq" id="XP_024572502.1">
    <property type="nucleotide sequence ID" value="XM_024716434.1"/>
</dbReference>